<dbReference type="STRING" id="348780.NP_1096A"/>
<keyword evidence="3" id="KW-1185">Reference proteome</keyword>
<evidence type="ECO:0000313" key="2">
    <source>
        <dbReference type="EMBL" id="CAI48639.1"/>
    </source>
</evidence>
<evidence type="ECO:0000313" key="3">
    <source>
        <dbReference type="Proteomes" id="UP000002698"/>
    </source>
</evidence>
<proteinExistence type="predicted"/>
<dbReference type="Pfam" id="PF09489">
    <property type="entry name" value="CbtB"/>
    <property type="match status" value="1"/>
</dbReference>
<evidence type="ECO:0000256" key="1">
    <source>
        <dbReference type="SAM" id="Phobius"/>
    </source>
</evidence>
<dbReference type="HOGENOM" id="CLU_2911619_0_0_2"/>
<gene>
    <name evidence="2" type="ordered locus">NP_1096A</name>
</gene>
<dbReference type="InterPro" id="IPR012667">
    <property type="entry name" value="CbtB_put"/>
</dbReference>
<dbReference type="EMBL" id="CR936257">
    <property type="protein sequence ID" value="CAI48639.1"/>
    <property type="molecule type" value="Genomic_DNA"/>
</dbReference>
<dbReference type="eggNOG" id="arCOG06354">
    <property type="taxonomic scope" value="Archaea"/>
</dbReference>
<dbReference type="KEGG" id="nph:NP_1096A"/>
<name>A0A1U7EUJ1_NATPD</name>
<organism evidence="2 3">
    <name type="scientific">Natronomonas pharaonis (strain ATCC 35678 / DSM 2160 / CIP 103997 / JCM 8858 / NBRC 14720 / NCIMB 2260 / Gabara)</name>
    <name type="common">Halobacterium pharaonis</name>
    <dbReference type="NCBI Taxonomy" id="348780"/>
    <lineage>
        <taxon>Archaea</taxon>
        <taxon>Methanobacteriati</taxon>
        <taxon>Methanobacteriota</taxon>
        <taxon>Stenosarchaea group</taxon>
        <taxon>Halobacteria</taxon>
        <taxon>Halobacteriales</taxon>
        <taxon>Natronomonadaceae</taxon>
        <taxon>Natronomonas</taxon>
    </lineage>
</organism>
<accession>A0A1U7EUJ1</accession>
<dbReference type="GeneID" id="3701050"/>
<keyword evidence="1" id="KW-0472">Membrane</keyword>
<dbReference type="EnsemblBacteria" id="CAI48639">
    <property type="protein sequence ID" value="CAI48639"/>
    <property type="gene ID" value="NP_1096A"/>
</dbReference>
<feature type="transmembrane region" description="Helical" evidence="1">
    <location>
        <begin position="20"/>
        <end position="40"/>
    </location>
</feature>
<protein>
    <submittedName>
        <fullName evidence="2">CbtB family protein</fullName>
    </submittedName>
</protein>
<keyword evidence="1" id="KW-1133">Transmembrane helix</keyword>
<reference evidence="2 3" key="1">
    <citation type="journal article" date="2005" name="Genome Res.">
        <title>Living with two extremes: conclusions from the genome sequence of Natronomonas pharaonis.</title>
        <authorList>
            <person name="Falb M."/>
            <person name="Pfeiffer F."/>
            <person name="Palm P."/>
            <person name="Rodewald K."/>
            <person name="Hickmann V."/>
            <person name="Tittor J."/>
            <person name="Oesterhelt D."/>
        </authorList>
    </citation>
    <scope>NUCLEOTIDE SEQUENCE [LARGE SCALE GENOMIC DNA]</scope>
    <source>
        <strain evidence="3">ATCC 35678 / DSM 2160 / CIP 103997 / JCM 8858 / NBRC 14720 / NCIMB 2260 / Gabara</strain>
    </source>
</reference>
<keyword evidence="1" id="KW-0812">Transmembrane</keyword>
<dbReference type="AlphaFoldDB" id="A0A1U7EUJ1"/>
<sequence length="61" mass="6512">MSSHETVIDRLELARSDLSLAQVAAALGFGAAIAFTLVFLQEPLVHDATHNFRHAAGIACH</sequence>
<dbReference type="RefSeq" id="WP_011322275.1">
    <property type="nucleotide sequence ID" value="NC_007426.1"/>
</dbReference>
<dbReference type="Proteomes" id="UP000002698">
    <property type="component" value="Chromosome"/>
</dbReference>